<dbReference type="Bgee" id="ENSORLG00000022117">
    <property type="expression patterns" value="Expressed in adult organism and 2 other cell types or tissues"/>
</dbReference>
<dbReference type="Proteomes" id="UP000001038">
    <property type="component" value="Chromosome 18"/>
</dbReference>
<reference evidence="1" key="2">
    <citation type="submission" date="2025-08" db="UniProtKB">
        <authorList>
            <consortium name="Ensembl"/>
        </authorList>
    </citation>
    <scope>IDENTIFICATION</scope>
    <source>
        <strain evidence="1">Hd-rR</strain>
    </source>
</reference>
<name>A0A3B3I4Y4_ORYLA</name>
<organism evidence="1 2">
    <name type="scientific">Oryzias latipes</name>
    <name type="common">Japanese rice fish</name>
    <name type="synonym">Japanese killifish</name>
    <dbReference type="NCBI Taxonomy" id="8090"/>
    <lineage>
        <taxon>Eukaryota</taxon>
        <taxon>Metazoa</taxon>
        <taxon>Chordata</taxon>
        <taxon>Craniata</taxon>
        <taxon>Vertebrata</taxon>
        <taxon>Euteleostomi</taxon>
        <taxon>Actinopterygii</taxon>
        <taxon>Neopterygii</taxon>
        <taxon>Teleostei</taxon>
        <taxon>Neoteleostei</taxon>
        <taxon>Acanthomorphata</taxon>
        <taxon>Ovalentaria</taxon>
        <taxon>Atherinomorphae</taxon>
        <taxon>Beloniformes</taxon>
        <taxon>Adrianichthyidae</taxon>
        <taxon>Oryziinae</taxon>
        <taxon>Oryzias</taxon>
    </lineage>
</organism>
<evidence type="ECO:0008006" key="3">
    <source>
        <dbReference type="Google" id="ProtNLM"/>
    </source>
</evidence>
<reference evidence="1" key="3">
    <citation type="submission" date="2025-09" db="UniProtKB">
        <authorList>
            <consortium name="Ensembl"/>
        </authorList>
    </citation>
    <scope>IDENTIFICATION</scope>
    <source>
        <strain evidence="1">Hd-rR</strain>
    </source>
</reference>
<reference evidence="1 2" key="1">
    <citation type="journal article" date="2007" name="Nature">
        <title>The medaka draft genome and insights into vertebrate genome evolution.</title>
        <authorList>
            <person name="Kasahara M."/>
            <person name="Naruse K."/>
            <person name="Sasaki S."/>
            <person name="Nakatani Y."/>
            <person name="Qu W."/>
            <person name="Ahsan B."/>
            <person name="Yamada T."/>
            <person name="Nagayasu Y."/>
            <person name="Doi K."/>
            <person name="Kasai Y."/>
            <person name="Jindo T."/>
            <person name="Kobayashi D."/>
            <person name="Shimada A."/>
            <person name="Toyoda A."/>
            <person name="Kuroki Y."/>
            <person name="Fujiyama A."/>
            <person name="Sasaki T."/>
            <person name="Shimizu A."/>
            <person name="Asakawa S."/>
            <person name="Shimizu N."/>
            <person name="Hashimoto S."/>
            <person name="Yang J."/>
            <person name="Lee Y."/>
            <person name="Matsushima K."/>
            <person name="Sugano S."/>
            <person name="Sakaizumi M."/>
            <person name="Narita T."/>
            <person name="Ohishi K."/>
            <person name="Haga S."/>
            <person name="Ohta F."/>
            <person name="Nomoto H."/>
            <person name="Nogata K."/>
            <person name="Morishita T."/>
            <person name="Endo T."/>
            <person name="Shin-I T."/>
            <person name="Takeda H."/>
            <person name="Morishita S."/>
            <person name="Kohara Y."/>
        </authorList>
    </citation>
    <scope>NUCLEOTIDE SEQUENCE [LARGE SCALE GENOMIC DNA]</scope>
    <source>
        <strain evidence="1 2">Hd-rR</strain>
    </source>
</reference>
<proteinExistence type="predicted"/>
<dbReference type="SUPFAM" id="SSF54236">
    <property type="entry name" value="Ubiquitin-like"/>
    <property type="match status" value="1"/>
</dbReference>
<evidence type="ECO:0000313" key="2">
    <source>
        <dbReference type="Proteomes" id="UP000001038"/>
    </source>
</evidence>
<protein>
    <recommendedName>
        <fullName evidence="3">Ubiquitin-like domain-containing protein</fullName>
    </recommendedName>
</protein>
<evidence type="ECO:0000313" key="1">
    <source>
        <dbReference type="Ensembl" id="ENSORLP00000038978.1"/>
    </source>
</evidence>
<dbReference type="Ensembl" id="ENSORLT00000045407.1">
    <property type="protein sequence ID" value="ENSORLP00000038978.1"/>
    <property type="gene ID" value="ENSORLG00000022117.1"/>
</dbReference>
<dbReference type="AlphaFoldDB" id="A0A3B3I4Y4"/>
<sequence length="58" mass="6357">MGGRPLHVLQLKEKIAQSLPESAEVESLRLIFTDKMLEENSKPLVPGGLKMSLQPSAI</sequence>
<accession>A0A3B3I4Y4</accession>
<dbReference type="InterPro" id="IPR029071">
    <property type="entry name" value="Ubiquitin-like_domsf"/>
</dbReference>
<dbReference type="Gene3D" id="3.10.20.90">
    <property type="entry name" value="Phosphatidylinositol 3-kinase Catalytic Subunit, Chain A, domain 1"/>
    <property type="match status" value="1"/>
</dbReference>
<dbReference type="InParanoid" id="A0A3B3I4Y4"/>
<keyword evidence="2" id="KW-1185">Reference proteome</keyword>